<dbReference type="HOGENOM" id="CLU_1181107_0_0_1"/>
<sequence length="227" mass="25607">MWSAAKIKTDCCSSCDTVKMENARLKEEAEMLKDVMWQLNTKLVALEQWKSTMEFQMSQPAKMKTSKIVKPKVEATMPPPCDNEQKSLKCSNCRTDRTTLWRKRLNTGEILCNPCGLYERLHRTPRPFAMIAASFNKYRVGGLPPTVPTCKTQVNDNIVLMTPLSDSIVASVQQLQVWIEQQHSSANTTRSEKETPVTATVTKITEADRLAAVIQKLQNLFEPNGQA</sequence>
<feature type="coiled-coil region" evidence="9">
    <location>
        <begin position="15"/>
        <end position="42"/>
    </location>
</feature>
<dbReference type="PANTHER" id="PTHR10071:SF281">
    <property type="entry name" value="BOX A-BINDING FACTOR-RELATED"/>
    <property type="match status" value="1"/>
</dbReference>
<evidence type="ECO:0000256" key="7">
    <source>
        <dbReference type="ARBA" id="ARBA00023242"/>
    </source>
</evidence>
<dbReference type="InParanoid" id="G0MJ06"/>
<evidence type="ECO:0000256" key="1">
    <source>
        <dbReference type="ARBA" id="ARBA00004123"/>
    </source>
</evidence>
<gene>
    <name evidence="11" type="ORF">CAEBREN_19880</name>
</gene>
<dbReference type="Proteomes" id="UP000008068">
    <property type="component" value="Unassembled WGS sequence"/>
</dbReference>
<dbReference type="eggNOG" id="KOG1601">
    <property type="taxonomic scope" value="Eukaryota"/>
</dbReference>
<keyword evidence="5" id="KW-0805">Transcription regulation</keyword>
<dbReference type="GO" id="GO:0000978">
    <property type="term" value="F:RNA polymerase II cis-regulatory region sequence-specific DNA binding"/>
    <property type="evidence" value="ECO:0007669"/>
    <property type="project" value="TreeGrafter"/>
</dbReference>
<evidence type="ECO:0000256" key="5">
    <source>
        <dbReference type="ARBA" id="ARBA00023015"/>
    </source>
</evidence>
<name>G0MJ06_CAEBE</name>
<dbReference type="Gene3D" id="3.30.50.10">
    <property type="entry name" value="Erythroid Transcription Factor GATA-1, subunit A"/>
    <property type="match status" value="1"/>
</dbReference>
<evidence type="ECO:0000256" key="2">
    <source>
        <dbReference type="ARBA" id="ARBA00022723"/>
    </source>
</evidence>
<feature type="domain" description="GATA-type" evidence="10">
    <location>
        <begin position="84"/>
        <end position="139"/>
    </location>
</feature>
<dbReference type="GO" id="GO:0045165">
    <property type="term" value="P:cell fate commitment"/>
    <property type="evidence" value="ECO:0007669"/>
    <property type="project" value="TreeGrafter"/>
</dbReference>
<dbReference type="InterPro" id="IPR000679">
    <property type="entry name" value="Znf_GATA"/>
</dbReference>
<evidence type="ECO:0000256" key="6">
    <source>
        <dbReference type="ARBA" id="ARBA00023163"/>
    </source>
</evidence>
<keyword evidence="7" id="KW-0539">Nucleus</keyword>
<dbReference type="STRING" id="135651.G0MJ06"/>
<keyword evidence="9" id="KW-0175">Coiled coil</keyword>
<keyword evidence="6" id="KW-0804">Transcription</keyword>
<dbReference type="AlphaFoldDB" id="G0MJ06"/>
<evidence type="ECO:0000256" key="3">
    <source>
        <dbReference type="ARBA" id="ARBA00022771"/>
    </source>
</evidence>
<evidence type="ECO:0000256" key="4">
    <source>
        <dbReference type="ARBA" id="ARBA00022833"/>
    </source>
</evidence>
<keyword evidence="3 8" id="KW-0863">Zinc-finger</keyword>
<proteinExistence type="predicted"/>
<evidence type="ECO:0000256" key="9">
    <source>
        <dbReference type="SAM" id="Coils"/>
    </source>
</evidence>
<dbReference type="GO" id="GO:0008270">
    <property type="term" value="F:zinc ion binding"/>
    <property type="evidence" value="ECO:0007669"/>
    <property type="project" value="UniProtKB-KW"/>
</dbReference>
<keyword evidence="2" id="KW-0479">Metal-binding</keyword>
<evidence type="ECO:0000259" key="10">
    <source>
        <dbReference type="PROSITE" id="PS50114"/>
    </source>
</evidence>
<dbReference type="GO" id="GO:0005634">
    <property type="term" value="C:nucleus"/>
    <property type="evidence" value="ECO:0007669"/>
    <property type="project" value="UniProtKB-SubCell"/>
</dbReference>
<reference evidence="12" key="1">
    <citation type="submission" date="2011-07" db="EMBL/GenBank/DDBJ databases">
        <authorList>
            <consortium name="Caenorhabditis brenneri Sequencing and Analysis Consortium"/>
            <person name="Wilson R.K."/>
        </authorList>
    </citation>
    <scope>NUCLEOTIDE SEQUENCE [LARGE SCALE GENOMIC DNA]</scope>
    <source>
        <strain evidence="12">PB2801</strain>
    </source>
</reference>
<dbReference type="GO" id="GO:0045944">
    <property type="term" value="P:positive regulation of transcription by RNA polymerase II"/>
    <property type="evidence" value="ECO:0007669"/>
    <property type="project" value="TreeGrafter"/>
</dbReference>
<dbReference type="PANTHER" id="PTHR10071">
    <property type="entry name" value="TRANSCRIPTION FACTOR GATA FAMILY MEMBER"/>
    <property type="match status" value="1"/>
</dbReference>
<organism evidence="12">
    <name type="scientific">Caenorhabditis brenneri</name>
    <name type="common">Nematode worm</name>
    <dbReference type="NCBI Taxonomy" id="135651"/>
    <lineage>
        <taxon>Eukaryota</taxon>
        <taxon>Metazoa</taxon>
        <taxon>Ecdysozoa</taxon>
        <taxon>Nematoda</taxon>
        <taxon>Chromadorea</taxon>
        <taxon>Rhabditida</taxon>
        <taxon>Rhabditina</taxon>
        <taxon>Rhabditomorpha</taxon>
        <taxon>Rhabditoidea</taxon>
        <taxon>Rhabditidae</taxon>
        <taxon>Peloderinae</taxon>
        <taxon>Caenorhabditis</taxon>
    </lineage>
</organism>
<dbReference type="InterPro" id="IPR013088">
    <property type="entry name" value="Znf_NHR/GATA"/>
</dbReference>
<evidence type="ECO:0000256" key="8">
    <source>
        <dbReference type="PROSITE-ProRule" id="PRU00094"/>
    </source>
</evidence>
<dbReference type="InterPro" id="IPR039355">
    <property type="entry name" value="Transcription_factor_GATA"/>
</dbReference>
<evidence type="ECO:0000313" key="12">
    <source>
        <dbReference type="Proteomes" id="UP000008068"/>
    </source>
</evidence>
<protein>
    <recommendedName>
        <fullName evidence="10">GATA-type domain-containing protein</fullName>
    </recommendedName>
</protein>
<dbReference type="GO" id="GO:0000122">
    <property type="term" value="P:negative regulation of transcription by RNA polymerase II"/>
    <property type="evidence" value="ECO:0007669"/>
    <property type="project" value="TreeGrafter"/>
</dbReference>
<keyword evidence="4" id="KW-0862">Zinc</keyword>
<accession>G0MJ06</accession>
<dbReference type="OrthoDB" id="515401at2759"/>
<dbReference type="Pfam" id="PF00320">
    <property type="entry name" value="GATA"/>
    <property type="match status" value="1"/>
</dbReference>
<dbReference type="EMBL" id="GL379796">
    <property type="protein sequence ID" value="EGT31390.1"/>
    <property type="molecule type" value="Genomic_DNA"/>
</dbReference>
<dbReference type="CDD" id="cd00202">
    <property type="entry name" value="ZnF_GATA"/>
    <property type="match status" value="1"/>
</dbReference>
<keyword evidence="12" id="KW-1185">Reference proteome</keyword>
<dbReference type="SUPFAM" id="SSF57716">
    <property type="entry name" value="Glucocorticoid receptor-like (DNA-binding domain)"/>
    <property type="match status" value="1"/>
</dbReference>
<dbReference type="PROSITE" id="PS50114">
    <property type="entry name" value="GATA_ZN_FINGER_2"/>
    <property type="match status" value="1"/>
</dbReference>
<evidence type="ECO:0000313" key="11">
    <source>
        <dbReference type="EMBL" id="EGT31390.1"/>
    </source>
</evidence>
<dbReference type="GO" id="GO:0000981">
    <property type="term" value="F:DNA-binding transcription factor activity, RNA polymerase II-specific"/>
    <property type="evidence" value="ECO:0007669"/>
    <property type="project" value="TreeGrafter"/>
</dbReference>
<comment type="subcellular location">
    <subcellularLocation>
        <location evidence="1">Nucleus</location>
    </subcellularLocation>
</comment>
<dbReference type="SMART" id="SM00401">
    <property type="entry name" value="ZnF_GATA"/>
    <property type="match status" value="1"/>
</dbReference>